<sequence length="552" mass="63379">MEFEGLKSIEELNVLIIDDNLLVHDLLKRALYDLNIRNVRCAENAYYGLRLCAQTRFDVVICAFNVKSDKDGFHILEEMKFKGYVSKSTILIFLSSETDETLVNSISELQPDDFWVKPLNTGHVIKRLSYAIAVKRKLFNVFECIDNRDFGKAIYYIERHLLNKDLKKYHMQLTRIKGECLLSLMEYNDAEEYFRELLQHSKNSWMYLGFVSALLKQNKIEEIKKLLENLTTKVETRFATYDLLAQFYVENEDFVQAYETIKKAAALAPRNIARNKKVWDLARLNHDQREQYNATVMMAKHAKKSIHDSPELLLNVMRSCIDLALSVDAAESFELLSRVDKYIAELEADYDDISHFKEQLVIVRARVLTAREEKSKAERLVELQVSLRPNNSLEDNLDKVKVFHEVGMREEALDLLEAVKKQIACDSLAGAVTSKFVEQEAKEKSEIHFTPKQLNSMAVEFFKKKKMTPALRSLEQALQLTPRNVKVALSLLKVLVAIHRSEGLDDSQKELASSTINALHVGDLDDTQMIHFNEIVNELASAIDEGKATAIS</sequence>
<gene>
    <name evidence="4" type="ORF">GNP35_12840</name>
</gene>
<dbReference type="Pfam" id="PF00072">
    <property type="entry name" value="Response_reg"/>
    <property type="match status" value="1"/>
</dbReference>
<dbReference type="InterPro" id="IPR001789">
    <property type="entry name" value="Sig_transdc_resp-reg_receiver"/>
</dbReference>
<evidence type="ECO:0000256" key="2">
    <source>
        <dbReference type="PROSITE-ProRule" id="PRU00339"/>
    </source>
</evidence>
<dbReference type="Gene3D" id="1.25.40.10">
    <property type="entry name" value="Tetratricopeptide repeat domain"/>
    <property type="match status" value="1"/>
</dbReference>
<dbReference type="SMART" id="SM00448">
    <property type="entry name" value="REC"/>
    <property type="match status" value="1"/>
</dbReference>
<dbReference type="GO" id="GO:0000160">
    <property type="term" value="P:phosphorelay signal transduction system"/>
    <property type="evidence" value="ECO:0007669"/>
    <property type="project" value="InterPro"/>
</dbReference>
<dbReference type="OrthoDB" id="7298659at2"/>
<dbReference type="SMART" id="SM00028">
    <property type="entry name" value="TPR"/>
    <property type="match status" value="3"/>
</dbReference>
<dbReference type="SUPFAM" id="SSF48452">
    <property type="entry name" value="TPR-like"/>
    <property type="match status" value="1"/>
</dbReference>
<dbReference type="RefSeq" id="WP_155696483.1">
    <property type="nucleotide sequence ID" value="NZ_WOCD01000005.1"/>
</dbReference>
<organism evidence="4 5">
    <name type="scientific">Psychrosphaera haliotis</name>
    <dbReference type="NCBI Taxonomy" id="555083"/>
    <lineage>
        <taxon>Bacteria</taxon>
        <taxon>Pseudomonadati</taxon>
        <taxon>Pseudomonadota</taxon>
        <taxon>Gammaproteobacteria</taxon>
        <taxon>Alteromonadales</taxon>
        <taxon>Pseudoalteromonadaceae</taxon>
        <taxon>Psychrosphaera</taxon>
    </lineage>
</organism>
<dbReference type="PROSITE" id="PS50005">
    <property type="entry name" value="TPR"/>
    <property type="match status" value="2"/>
</dbReference>
<dbReference type="PROSITE" id="PS50110">
    <property type="entry name" value="RESPONSE_REGULATORY"/>
    <property type="match status" value="1"/>
</dbReference>
<evidence type="ECO:0000256" key="1">
    <source>
        <dbReference type="PROSITE-ProRule" id="PRU00169"/>
    </source>
</evidence>
<dbReference type="AlphaFoldDB" id="A0A6N8FF37"/>
<evidence type="ECO:0000313" key="4">
    <source>
        <dbReference type="EMBL" id="MUH73292.1"/>
    </source>
</evidence>
<dbReference type="InterPro" id="IPR019734">
    <property type="entry name" value="TPR_rpt"/>
</dbReference>
<accession>A0A6N8FF37</accession>
<keyword evidence="5" id="KW-1185">Reference proteome</keyword>
<dbReference type="InterPro" id="IPR011006">
    <property type="entry name" value="CheY-like_superfamily"/>
</dbReference>
<keyword evidence="2" id="KW-0802">TPR repeat</keyword>
<feature type="domain" description="Response regulatory" evidence="3">
    <location>
        <begin position="13"/>
        <end position="132"/>
    </location>
</feature>
<evidence type="ECO:0000313" key="5">
    <source>
        <dbReference type="Proteomes" id="UP000439994"/>
    </source>
</evidence>
<comment type="caution">
    <text evidence="4">The sequence shown here is derived from an EMBL/GenBank/DDBJ whole genome shotgun (WGS) entry which is preliminary data.</text>
</comment>
<proteinExistence type="predicted"/>
<comment type="caution">
    <text evidence="1">Lacks conserved residue(s) required for the propagation of feature annotation.</text>
</comment>
<feature type="repeat" description="TPR" evidence="2">
    <location>
        <begin position="238"/>
        <end position="271"/>
    </location>
</feature>
<dbReference type="InterPro" id="IPR011990">
    <property type="entry name" value="TPR-like_helical_dom_sf"/>
</dbReference>
<dbReference type="Proteomes" id="UP000439994">
    <property type="component" value="Unassembled WGS sequence"/>
</dbReference>
<reference evidence="4 5" key="1">
    <citation type="submission" date="2019-11" db="EMBL/GenBank/DDBJ databases">
        <title>P. haliotis isolates from Z. marina roots.</title>
        <authorList>
            <person name="Cohen M."/>
            <person name="Jospin G."/>
            <person name="Eisen J.A."/>
            <person name="Coil D.A."/>
        </authorList>
    </citation>
    <scope>NUCLEOTIDE SEQUENCE [LARGE SCALE GENOMIC DNA]</scope>
    <source>
        <strain evidence="4 5">UCD-MCMsp1aY</strain>
    </source>
</reference>
<dbReference type="Gene3D" id="3.40.50.2300">
    <property type="match status" value="1"/>
</dbReference>
<dbReference type="EMBL" id="WOCD01000005">
    <property type="protein sequence ID" value="MUH73292.1"/>
    <property type="molecule type" value="Genomic_DNA"/>
</dbReference>
<name>A0A6N8FF37_9GAMM</name>
<dbReference type="SUPFAM" id="SSF52172">
    <property type="entry name" value="CheY-like"/>
    <property type="match status" value="1"/>
</dbReference>
<feature type="repeat" description="TPR" evidence="2">
    <location>
        <begin position="451"/>
        <end position="484"/>
    </location>
</feature>
<protein>
    <submittedName>
        <fullName evidence="4">Response regulator</fullName>
    </submittedName>
</protein>
<evidence type="ECO:0000259" key="3">
    <source>
        <dbReference type="PROSITE" id="PS50110"/>
    </source>
</evidence>